<name>A0A6M8MUK8_9PSED</name>
<proteinExistence type="predicted"/>
<sequence length="564" mass="63093">MVLNIVDKLPELLVPFSASFVPSAKLVFSKKKISSRRQKQLLNAYAYVVEATTRAETHKVFYAERYGGSGILHNGGGGRCGIGNQLQVKGIGLTPLIGDGYDISQLDGKLTLQSAVCEIVWSRIFKNILPYGVVDIEHLLALPSGGVEDEIYSLMLRSQHLRLAHFQRAIYFKSRLGGLADAERVKVSVQKLAAYLPYTKTGCALDRAGIGAMRDIRHGLFELVQRFLVQYAELKIRRLVHTASPSNLTIEGRLLDFGTVDILPASESTTFVWDRELKNQDMVLIAAIVDVAYNCEKYCAGCAGLTAEVRRDVQRLYAEKSKTILFSALLNLLGLDQGMLSDGLNGRVVVESITLLLEIETARRFKAGDDGYLGGAKISSLGKVLLLIFFEEGSIAQLKRSLMSYVDSCASDKLSSNKHNLRNELAEYCLLKGYRLESFLYFLNTSIVRAFQCREQIVVSQKMNEMLRYSNKPGRGDMSWIAHYVDEKVCEGDFLFGRSCFYEQIVWPASPKIVYKGSDNLFIITIDGVTRTEGFDRMITFGHLKAIAYDCYKFYLPWLVGVAR</sequence>
<protein>
    <submittedName>
        <fullName evidence="1">Uncharacterized protein</fullName>
    </submittedName>
</protein>
<gene>
    <name evidence="1" type="ORF">FX982_04464</name>
</gene>
<dbReference type="AlphaFoldDB" id="A0A6M8MUK8"/>
<dbReference type="Proteomes" id="UP000501989">
    <property type="component" value="Chromosome"/>
</dbReference>
<keyword evidence="2" id="KW-1185">Reference proteome</keyword>
<evidence type="ECO:0000313" key="2">
    <source>
        <dbReference type="Proteomes" id="UP000501989"/>
    </source>
</evidence>
<evidence type="ECO:0000313" key="1">
    <source>
        <dbReference type="EMBL" id="QKF53471.1"/>
    </source>
</evidence>
<reference evidence="2" key="1">
    <citation type="submission" date="2019-12" db="EMBL/GenBank/DDBJ databases">
        <title>Endophytic bacteria associated with Panax ginseng seedlings.</title>
        <authorList>
            <person name="Park J.M."/>
            <person name="Shin R."/>
            <person name="Jo S.H."/>
        </authorList>
    </citation>
    <scope>NUCLEOTIDE SEQUENCE [LARGE SCALE GENOMIC DNA]</scope>
    <source>
        <strain evidence="2">PgKB30</strain>
    </source>
</reference>
<dbReference type="KEGG" id="pgg:FX982_04464"/>
<dbReference type="EMBL" id="CP053746">
    <property type="protein sequence ID" value="QKF53471.1"/>
    <property type="molecule type" value="Genomic_DNA"/>
</dbReference>
<organism evidence="1 2">
    <name type="scientific">Pseudomonas graminis</name>
    <dbReference type="NCBI Taxonomy" id="158627"/>
    <lineage>
        <taxon>Bacteria</taxon>
        <taxon>Pseudomonadati</taxon>
        <taxon>Pseudomonadota</taxon>
        <taxon>Gammaproteobacteria</taxon>
        <taxon>Pseudomonadales</taxon>
        <taxon>Pseudomonadaceae</taxon>
        <taxon>Pseudomonas</taxon>
    </lineage>
</organism>
<accession>A0A6M8MUK8</accession>